<evidence type="ECO:0000313" key="2">
    <source>
        <dbReference type="EMBL" id="CVK95076.1"/>
    </source>
</evidence>
<dbReference type="VEuPathDB" id="FungiDB:FMAN_13296"/>
<dbReference type="SMART" id="SM00220">
    <property type="entry name" value="S_TKc"/>
    <property type="match status" value="1"/>
</dbReference>
<gene>
    <name evidence="2" type="ORF">FMAN_13296</name>
</gene>
<reference evidence="3" key="1">
    <citation type="journal article" date="2016" name="Genome Biol. Evol.">
        <title>Comparative 'omics' of the Fusarium fujikuroi species complex highlights differences in genetic potential and metabolite synthesis.</title>
        <authorList>
            <person name="Niehaus E.-M."/>
            <person name="Muensterkoetter M."/>
            <person name="Proctor R.H."/>
            <person name="Brown D.W."/>
            <person name="Sharon A."/>
            <person name="Idan Y."/>
            <person name="Oren-Young L."/>
            <person name="Sieber C.M."/>
            <person name="Novak O."/>
            <person name="Pencik A."/>
            <person name="Tarkowska D."/>
            <person name="Hromadova K."/>
            <person name="Freeman S."/>
            <person name="Maymon M."/>
            <person name="Elazar M."/>
            <person name="Youssef S.A."/>
            <person name="El-Shabrawy E.S.M."/>
            <person name="Shalaby A.B.A."/>
            <person name="Houterman P."/>
            <person name="Brock N.L."/>
            <person name="Burkhardt I."/>
            <person name="Tsavkelova E.A."/>
            <person name="Dickschat J.S."/>
            <person name="Galuszka P."/>
            <person name="Gueldener U."/>
            <person name="Tudzynski B."/>
        </authorList>
    </citation>
    <scope>NUCLEOTIDE SEQUENCE [LARGE SCALE GENOMIC DNA]</scope>
    <source>
        <strain evidence="3">MRC7560</strain>
    </source>
</reference>
<dbReference type="PROSITE" id="PS50011">
    <property type="entry name" value="PROTEIN_KINASE_DOM"/>
    <property type="match status" value="1"/>
</dbReference>
<dbReference type="InterPro" id="IPR011009">
    <property type="entry name" value="Kinase-like_dom_sf"/>
</dbReference>
<dbReference type="GeneID" id="65092545"/>
<comment type="caution">
    <text evidence="2">The sequence shown here is derived from an EMBL/GenBank/DDBJ whole genome shotgun (WGS) entry which is preliminary data.</text>
</comment>
<dbReference type="AlphaFoldDB" id="A0A1L7TJU9"/>
<dbReference type="RefSeq" id="XP_041683179.1">
    <property type="nucleotide sequence ID" value="XM_041832747.1"/>
</dbReference>
<dbReference type="SUPFAM" id="SSF56112">
    <property type="entry name" value="Protein kinase-like (PK-like)"/>
    <property type="match status" value="1"/>
</dbReference>
<protein>
    <recommendedName>
        <fullName evidence="1">Protein kinase domain-containing protein</fullName>
    </recommendedName>
</protein>
<dbReference type="Proteomes" id="UP000184255">
    <property type="component" value="Unassembled WGS sequence"/>
</dbReference>
<name>A0A1L7TJU9_FUSMA</name>
<dbReference type="GO" id="GO:0005524">
    <property type="term" value="F:ATP binding"/>
    <property type="evidence" value="ECO:0007669"/>
    <property type="project" value="InterPro"/>
</dbReference>
<evidence type="ECO:0000259" key="1">
    <source>
        <dbReference type="PROSITE" id="PS50011"/>
    </source>
</evidence>
<sequence length="412" mass="48009">MLKPEERFFAPSGNIYPGGPSTWHIMDWDQRRLVSVTMDEELESEDPAIEHLEKHIDNIAADVFEIRVSPQGDLVSTSTDQEDDNTRCLYHPPLEATERPDGIEAISRSELEELDRLGPLVDLVRCPRSSDSDKKLVFKYYFLEQRLSYVWHEMNLWVRLPKHPHIVAFDKIVVDEIEGRCVGFTNEYVPGGTLEENKTRIFKLKWLTQLVAVVDELNLNLGIAHQDIAPRNLLIDEEADFIKIFDFNFSVRIGEPGYAESRNDIKGVIFTIYEIVTRDETLRAVRHEKQNVLEIEQKEWVQHPDVRLDQPVSEFRKVLREWSEKRRRGKQITTYTEAPNFIDWPDTPQPPLSETFVYYDGKPATKFLMLWSTERKRLLGQGKTVLNWQRPPHCKLKPGDRILETGEFITPA</sequence>
<dbReference type="EMBL" id="FCQH01000007">
    <property type="protein sequence ID" value="CVK95076.1"/>
    <property type="molecule type" value="Genomic_DNA"/>
</dbReference>
<organism evidence="2 3">
    <name type="scientific">Fusarium mangiferae</name>
    <name type="common">Mango malformation disease fungus</name>
    <dbReference type="NCBI Taxonomy" id="192010"/>
    <lineage>
        <taxon>Eukaryota</taxon>
        <taxon>Fungi</taxon>
        <taxon>Dikarya</taxon>
        <taxon>Ascomycota</taxon>
        <taxon>Pezizomycotina</taxon>
        <taxon>Sordariomycetes</taxon>
        <taxon>Hypocreomycetidae</taxon>
        <taxon>Hypocreales</taxon>
        <taxon>Nectriaceae</taxon>
        <taxon>Fusarium</taxon>
        <taxon>Fusarium fujikuroi species complex</taxon>
    </lineage>
</organism>
<keyword evidence="3" id="KW-1185">Reference proteome</keyword>
<dbReference type="GO" id="GO:0004672">
    <property type="term" value="F:protein kinase activity"/>
    <property type="evidence" value="ECO:0007669"/>
    <property type="project" value="InterPro"/>
</dbReference>
<proteinExistence type="predicted"/>
<dbReference type="Pfam" id="PF00069">
    <property type="entry name" value="Pkinase"/>
    <property type="match status" value="1"/>
</dbReference>
<evidence type="ECO:0000313" key="3">
    <source>
        <dbReference type="Proteomes" id="UP000184255"/>
    </source>
</evidence>
<feature type="domain" description="Protein kinase" evidence="1">
    <location>
        <begin position="109"/>
        <end position="412"/>
    </location>
</feature>
<accession>A0A1L7TJU9</accession>
<dbReference type="Gene3D" id="1.10.510.10">
    <property type="entry name" value="Transferase(Phosphotransferase) domain 1"/>
    <property type="match status" value="1"/>
</dbReference>
<dbReference type="InterPro" id="IPR000719">
    <property type="entry name" value="Prot_kinase_dom"/>
</dbReference>